<accession>A0ABW7X4X6</accession>
<proteinExistence type="predicted"/>
<organism evidence="1 2">
    <name type="scientific">Nocardia xishanensis</name>
    <dbReference type="NCBI Taxonomy" id="238964"/>
    <lineage>
        <taxon>Bacteria</taxon>
        <taxon>Bacillati</taxon>
        <taxon>Actinomycetota</taxon>
        <taxon>Actinomycetes</taxon>
        <taxon>Mycobacteriales</taxon>
        <taxon>Nocardiaceae</taxon>
        <taxon>Nocardia</taxon>
    </lineage>
</organism>
<evidence type="ECO:0000313" key="2">
    <source>
        <dbReference type="Proteomes" id="UP001611415"/>
    </source>
</evidence>
<keyword evidence="2" id="KW-1185">Reference proteome</keyword>
<dbReference type="Proteomes" id="UP001611415">
    <property type="component" value="Unassembled WGS sequence"/>
</dbReference>
<gene>
    <name evidence="1" type="ORF">ACH49W_22060</name>
</gene>
<sequence>MADATRVTLPLAPRLCESLGNLSSAVLGLLRDPITADRQRADPTGVPAYLEEVLRYQGAVHIATARRTAAPSAGSARGSTR</sequence>
<protein>
    <submittedName>
        <fullName evidence="1">Uncharacterized protein</fullName>
    </submittedName>
</protein>
<reference evidence="1 2" key="1">
    <citation type="submission" date="2024-10" db="EMBL/GenBank/DDBJ databases">
        <title>The Natural Products Discovery Center: Release of the First 8490 Sequenced Strains for Exploring Actinobacteria Biosynthetic Diversity.</title>
        <authorList>
            <person name="Kalkreuter E."/>
            <person name="Kautsar S.A."/>
            <person name="Yang D."/>
            <person name="Bader C.D."/>
            <person name="Teijaro C.N."/>
            <person name="Fluegel L."/>
            <person name="Davis C.M."/>
            <person name="Simpson J.R."/>
            <person name="Lauterbach L."/>
            <person name="Steele A.D."/>
            <person name="Gui C."/>
            <person name="Meng S."/>
            <person name="Li G."/>
            <person name="Viehrig K."/>
            <person name="Ye F."/>
            <person name="Su P."/>
            <person name="Kiefer A.F."/>
            <person name="Nichols A."/>
            <person name="Cepeda A.J."/>
            <person name="Yan W."/>
            <person name="Fan B."/>
            <person name="Jiang Y."/>
            <person name="Adhikari A."/>
            <person name="Zheng C.-J."/>
            <person name="Schuster L."/>
            <person name="Cowan T.M."/>
            <person name="Smanski M.J."/>
            <person name="Chevrette M.G."/>
            <person name="De Carvalho L.P.S."/>
            <person name="Shen B."/>
        </authorList>
    </citation>
    <scope>NUCLEOTIDE SEQUENCE [LARGE SCALE GENOMIC DNA]</scope>
    <source>
        <strain evidence="1 2">NPDC019275</strain>
    </source>
</reference>
<comment type="caution">
    <text evidence="1">The sequence shown here is derived from an EMBL/GenBank/DDBJ whole genome shotgun (WGS) entry which is preliminary data.</text>
</comment>
<dbReference type="EMBL" id="JBIRYO010000014">
    <property type="protein sequence ID" value="MFI2476070.1"/>
    <property type="molecule type" value="Genomic_DNA"/>
</dbReference>
<evidence type="ECO:0000313" key="1">
    <source>
        <dbReference type="EMBL" id="MFI2476070.1"/>
    </source>
</evidence>
<dbReference type="RefSeq" id="WP_397093391.1">
    <property type="nucleotide sequence ID" value="NZ_JBIRYO010000014.1"/>
</dbReference>
<dbReference type="InterPro" id="IPR036396">
    <property type="entry name" value="Cyt_P450_sf"/>
</dbReference>
<dbReference type="Gene3D" id="1.10.630.10">
    <property type="entry name" value="Cytochrome P450"/>
    <property type="match status" value="1"/>
</dbReference>
<name>A0ABW7X4X6_9NOCA</name>